<dbReference type="EMBL" id="QJKK01000019">
    <property type="protein sequence ID" value="RAL21076.1"/>
    <property type="molecule type" value="Genomic_DNA"/>
</dbReference>
<dbReference type="AlphaFoldDB" id="A0A364K0P6"/>
<dbReference type="Pfam" id="PF07187">
    <property type="entry name" value="DUF1405"/>
    <property type="match status" value="1"/>
</dbReference>
<protein>
    <submittedName>
        <fullName evidence="2">DUF1405 domain-containing protein</fullName>
    </submittedName>
</protein>
<keyword evidence="1" id="KW-0472">Membrane</keyword>
<reference evidence="2 3" key="2">
    <citation type="submission" date="2018-06" db="EMBL/GenBank/DDBJ databases">
        <authorList>
            <person name="Zhirakovskaya E."/>
        </authorList>
    </citation>
    <scope>NUCLEOTIDE SEQUENCE [LARGE SCALE GENOMIC DNA]</scope>
    <source>
        <strain evidence="2 3">FBKL4.011</strain>
    </source>
</reference>
<evidence type="ECO:0000256" key="1">
    <source>
        <dbReference type="SAM" id="Phobius"/>
    </source>
</evidence>
<evidence type="ECO:0000313" key="2">
    <source>
        <dbReference type="EMBL" id="RAL21076.1"/>
    </source>
</evidence>
<sequence length="212" mass="24597">MIRAAFNFLQALLQQRWCLWILFWVNLLGSLYGFYWYKDQLAITPSHLLIFVPDSPTASAAFTLVLLFFLIRKKSPFTEAFAAITLFKYGIWAVVMIIWGGILDPQPFLKALSWQHWMLIASHLGMAAQAILYAPRYSYRLKEVIWVSAWTLLNDAMDYGLDIHPWVHPAVELQQAYVAFFTVMLSLISIALFVYLRKIRTSHLSSIHTTYK</sequence>
<dbReference type="RefSeq" id="WP_113660324.1">
    <property type="nucleotide sequence ID" value="NZ_KZ845681.1"/>
</dbReference>
<dbReference type="PANTHER" id="PTHR40042">
    <property type="entry name" value="HYPOTHETICAL MEMBRANE SPANNING PROTEIN"/>
    <property type="match status" value="1"/>
</dbReference>
<keyword evidence="3" id="KW-1185">Reference proteome</keyword>
<reference evidence="2 3" key="1">
    <citation type="submission" date="2018-06" db="EMBL/GenBank/DDBJ databases">
        <title>Thermoflavimicrobium daqus sp. nov., a thermophilic microbe isolated from Moutai-flavour Daqu.</title>
        <authorList>
            <person name="Wang X."/>
            <person name="Zhou H."/>
        </authorList>
    </citation>
    <scope>NUCLEOTIDE SEQUENCE [LARGE SCALE GENOMIC DNA]</scope>
    <source>
        <strain evidence="2 3">FBKL4.011</strain>
    </source>
</reference>
<proteinExistence type="predicted"/>
<keyword evidence="1" id="KW-0812">Transmembrane</keyword>
<name>A0A364K0P6_9BACL</name>
<dbReference type="Proteomes" id="UP000251213">
    <property type="component" value="Unassembled WGS sequence"/>
</dbReference>
<feature type="transmembrane region" description="Helical" evidence="1">
    <location>
        <begin position="80"/>
        <end position="102"/>
    </location>
</feature>
<comment type="caution">
    <text evidence="2">The sequence shown here is derived from an EMBL/GenBank/DDBJ whole genome shotgun (WGS) entry which is preliminary data.</text>
</comment>
<accession>A0A364K0P6</accession>
<organism evidence="2 3">
    <name type="scientific">Thermoflavimicrobium daqui</name>
    <dbReference type="NCBI Taxonomy" id="2137476"/>
    <lineage>
        <taxon>Bacteria</taxon>
        <taxon>Bacillati</taxon>
        <taxon>Bacillota</taxon>
        <taxon>Bacilli</taxon>
        <taxon>Bacillales</taxon>
        <taxon>Thermoactinomycetaceae</taxon>
        <taxon>Thermoflavimicrobium</taxon>
    </lineage>
</organism>
<feature type="transmembrane region" description="Helical" evidence="1">
    <location>
        <begin position="49"/>
        <end position="71"/>
    </location>
</feature>
<dbReference type="InterPro" id="IPR009845">
    <property type="entry name" value="DUF1405"/>
</dbReference>
<feature type="transmembrane region" description="Helical" evidence="1">
    <location>
        <begin position="176"/>
        <end position="196"/>
    </location>
</feature>
<feature type="transmembrane region" description="Helical" evidence="1">
    <location>
        <begin position="17"/>
        <end position="37"/>
    </location>
</feature>
<dbReference type="OrthoDB" id="152213at2"/>
<keyword evidence="1" id="KW-1133">Transmembrane helix</keyword>
<evidence type="ECO:0000313" key="3">
    <source>
        <dbReference type="Proteomes" id="UP000251213"/>
    </source>
</evidence>
<gene>
    <name evidence="2" type="ORF">DL897_17070</name>
</gene>
<dbReference type="PANTHER" id="PTHR40042:SF1">
    <property type="entry name" value="DUF1405 DOMAIN-CONTAINING PROTEIN"/>
    <property type="match status" value="1"/>
</dbReference>